<reference evidence="3" key="1">
    <citation type="submission" date="2021-02" db="EMBL/GenBank/DDBJ databases">
        <authorList>
            <person name="Nowell W R."/>
        </authorList>
    </citation>
    <scope>NUCLEOTIDE SEQUENCE</scope>
</reference>
<accession>A0A816RP24</accession>
<feature type="region of interest" description="Disordered" evidence="1">
    <location>
        <begin position="158"/>
        <end position="192"/>
    </location>
</feature>
<dbReference type="InterPro" id="IPR011993">
    <property type="entry name" value="PH-like_dom_sf"/>
</dbReference>
<dbReference type="Proteomes" id="UP000663856">
    <property type="component" value="Unassembled WGS sequence"/>
</dbReference>
<evidence type="ECO:0000259" key="2">
    <source>
        <dbReference type="Pfam" id="PF02174"/>
    </source>
</evidence>
<dbReference type="PANTHER" id="PTHR24330">
    <property type="entry name" value="HOMEOBOX PROTEIN BARH-LIKE"/>
    <property type="match status" value="1"/>
</dbReference>
<feature type="compositionally biased region" description="Polar residues" evidence="1">
    <location>
        <begin position="161"/>
        <end position="172"/>
    </location>
</feature>
<organism evidence="3 5">
    <name type="scientific">Rotaria magnacalcarata</name>
    <dbReference type="NCBI Taxonomy" id="392030"/>
    <lineage>
        <taxon>Eukaryota</taxon>
        <taxon>Metazoa</taxon>
        <taxon>Spiralia</taxon>
        <taxon>Gnathifera</taxon>
        <taxon>Rotifera</taxon>
        <taxon>Eurotatoria</taxon>
        <taxon>Bdelloidea</taxon>
        <taxon>Philodinida</taxon>
        <taxon>Philodinidae</taxon>
        <taxon>Rotaria</taxon>
    </lineage>
</organism>
<dbReference type="EMBL" id="CAJNRG010010764">
    <property type="protein sequence ID" value="CAF2125409.1"/>
    <property type="molecule type" value="Genomic_DNA"/>
</dbReference>
<dbReference type="Gene3D" id="2.30.29.30">
    <property type="entry name" value="Pleckstrin-homology domain (PH domain)/Phosphotyrosine-binding domain (PTB)"/>
    <property type="match status" value="1"/>
</dbReference>
<feature type="compositionally biased region" description="Basic and acidic residues" evidence="1">
    <location>
        <begin position="882"/>
        <end position="892"/>
    </location>
</feature>
<gene>
    <name evidence="3" type="ORF">WKI299_LOCUS15074</name>
    <name evidence="4" type="ORF">XDN619_LOCUS23630</name>
</gene>
<dbReference type="Pfam" id="PF02174">
    <property type="entry name" value="IRS"/>
    <property type="match status" value="1"/>
</dbReference>
<dbReference type="PANTHER" id="PTHR24330:SF19">
    <property type="entry name" value="MEDIATOR OF RNA POLYMERASE II TRANSCRIPTION SUBUNIT 29"/>
    <property type="match status" value="1"/>
</dbReference>
<feature type="compositionally biased region" description="Low complexity" evidence="1">
    <location>
        <begin position="173"/>
        <end position="192"/>
    </location>
</feature>
<evidence type="ECO:0000313" key="5">
    <source>
        <dbReference type="Proteomes" id="UP000663856"/>
    </source>
</evidence>
<dbReference type="SUPFAM" id="SSF50729">
    <property type="entry name" value="PH domain-like"/>
    <property type="match status" value="1"/>
</dbReference>
<feature type="region of interest" description="Disordered" evidence="1">
    <location>
        <begin position="599"/>
        <end position="623"/>
    </location>
</feature>
<comment type="caution">
    <text evidence="3">The sequence shown here is derived from an EMBL/GenBank/DDBJ whole genome shotgun (WGS) entry which is preliminary data.</text>
</comment>
<dbReference type="InterPro" id="IPR002404">
    <property type="entry name" value="IRS_PTB"/>
</dbReference>
<protein>
    <recommendedName>
        <fullName evidence="2">IRS-type PTB domain-containing protein</fullName>
    </recommendedName>
</protein>
<dbReference type="EMBL" id="CAJNRF010005884">
    <property type="protein sequence ID" value="CAF2075685.1"/>
    <property type="molecule type" value="Genomic_DNA"/>
</dbReference>
<evidence type="ECO:0000256" key="1">
    <source>
        <dbReference type="SAM" id="MobiDB-lite"/>
    </source>
</evidence>
<dbReference type="Proteomes" id="UP000663887">
    <property type="component" value="Unassembled WGS sequence"/>
</dbReference>
<proteinExistence type="predicted"/>
<name>A0A816RP24_9BILA</name>
<evidence type="ECO:0000313" key="3">
    <source>
        <dbReference type="EMBL" id="CAF2075685.1"/>
    </source>
</evidence>
<sequence>MKLFPAASPTSNNNHSPSYIVAATTTITAATTNAGIDNPTNNNNSQTLSDIKLICVQRKKKTKRHIYLTFVESCLLSSFDDQPCIEIIQKSNNSSLTASYSLNECISFEYFDAVKNDFQSFIYVYYEYYTVSIFFSEENLEKKSMVIKHLDYMYQSKSEKSSQTNGNSSQDPSQSQSLTTQSQQQQQLQQQQQQQQQQQNLVLPCPPTTEHILHTFDATLIPHGTIINRDHGLVGPTRLYFTTTDLYITSVQCNRLDLKVTITNQCPSKDRAILCIPYFTIKNYGNRSNIFLIELGKSNYGNGEIHMKCHSPSLASTIHLLVSPVIEERPLILSSAFQNQLLTNKRIEKSKNIHPPIQLNNDRTNQSILDSPLTLLRKTAMQASQTNATTQSTKTNEIKPHAVVGFFRSLSKNVSNLRRSATFHSNSERTLARENDLLEKNKSVALSIDEKKIHNDQHQIMLPDYQKKNDSTPSVSSIMTKITSETTLTSTTILNTTKPESTMGTYIDMGLALPKSDKNPTQETEDEIITKEPTATAEIGINTTISLSPYVRSAIIVGNSVHLIADEPHTFPIGQRSFTSPASVMQPFKTQLTGQITTTGYGTSSDLMTSSPDSSNSLQQTNSVSDSHQSLLLSYGIVTFSNNDYMMNDQADLATSPLSDGITLEHRLNSDLSLMSISQQPQASIANTIDATSSCSNAHIFQTLSHSTNNIGETGSFQMRTPCSSVLLFDDHTNDPVTTYLLGPPQSANEETNSVHLSSFNLTTSTSRAQLSNIDEEKTSSNDPYALAEPLIRDSSSQSTLIINSDSQLSQPDKSINYADILLPSLIANECSDNSEQQQQQQQQQQQLNNNLDDIVSETDLDEEEEEEEDDDDEDEEEGYENNEKISTKLYADIDFHQTQRYDRIVQSAAKAKIDDQTPPFVL</sequence>
<dbReference type="AlphaFoldDB" id="A0A816RP24"/>
<feature type="domain" description="IRS-type PTB" evidence="2">
    <location>
        <begin position="267"/>
        <end position="326"/>
    </location>
</feature>
<feature type="compositionally biased region" description="Acidic residues" evidence="1">
    <location>
        <begin position="859"/>
        <end position="881"/>
    </location>
</feature>
<evidence type="ECO:0000313" key="4">
    <source>
        <dbReference type="EMBL" id="CAF2125409.1"/>
    </source>
</evidence>
<feature type="region of interest" description="Disordered" evidence="1">
    <location>
        <begin position="859"/>
        <end position="892"/>
    </location>
</feature>
<feature type="compositionally biased region" description="Low complexity" evidence="1">
    <location>
        <begin position="603"/>
        <end position="618"/>
    </location>
</feature>
<dbReference type="InterPro" id="IPR052145">
    <property type="entry name" value="Mediator/Homeobox_domain"/>
</dbReference>